<feature type="transmembrane region" description="Helical" evidence="7">
    <location>
        <begin position="333"/>
        <end position="360"/>
    </location>
</feature>
<dbReference type="CDD" id="cd10328">
    <property type="entry name" value="SLC5sbd_YidK"/>
    <property type="match status" value="1"/>
</dbReference>
<dbReference type="Pfam" id="PF00474">
    <property type="entry name" value="SSF"/>
    <property type="match status" value="1"/>
</dbReference>
<feature type="transmembrane region" description="Helical" evidence="7">
    <location>
        <begin position="504"/>
        <end position="524"/>
    </location>
</feature>
<comment type="subcellular location">
    <subcellularLocation>
        <location evidence="1">Membrane</location>
        <topology evidence="1">Multi-pass membrane protein</topology>
    </subcellularLocation>
</comment>
<evidence type="ECO:0000256" key="2">
    <source>
        <dbReference type="ARBA" id="ARBA00006434"/>
    </source>
</evidence>
<dbReference type="AlphaFoldDB" id="A0A968GHW2"/>
<feature type="transmembrane region" description="Helical" evidence="7">
    <location>
        <begin position="435"/>
        <end position="455"/>
    </location>
</feature>
<dbReference type="EMBL" id="JAATLM010000001">
    <property type="protein sequence ID" value="NIZ69269.1"/>
    <property type="molecule type" value="Genomic_DNA"/>
</dbReference>
<protein>
    <submittedName>
        <fullName evidence="8">Solute:sodium symporter family transporter</fullName>
    </submittedName>
</protein>
<feature type="transmembrane region" description="Helical" evidence="7">
    <location>
        <begin position="192"/>
        <end position="210"/>
    </location>
</feature>
<feature type="transmembrane region" description="Helical" evidence="7">
    <location>
        <begin position="381"/>
        <end position="399"/>
    </location>
</feature>
<sequence length="571" mass="62526">MDILMLGSFILFLLSVGVFTYFKTRKTNLESSEGFFLAGRSLSATVIMASLLMTNISAANFVGMSAQSYTHNMSVMGWEVVSGITLVLVAIFLMPRYLQQGITTIPEFVGNRYGESTRKFLAIFFLISLVVNGYPITLYAGALAMHQLFDIERTLGVSYEQGIWIMVWLIGIVSAIYAIAGGLRAVAVSDTIIGIVVVIGGLLVPLYAILHLGDGSLSAGFSHFLEATPEKFNGIGASSDPLPFSTLFTGLLLVNLYYWGTDQGIIQRGLAAKNLKEGQAGVIYAGFLKVLTPFFVVLPGIMAFQIFGGNIDNPDTVYPRLVNLVLPKPLTGFFAAAMFSVIMSSLNSILNSASTIFALDIYKPIWGRKADDKKVVNMGKFFGLFVAIISLFIAPMLMYSSDGLFQYLQKVAGFFNVPIFTIILVGYMTKRVPAIAAKIGISFFVVIYGITQLFWDTGLHFLHISAILFVLTTILMLLIGRIAPMKEDFIMPNARAVNIEPWVNRFRVGAGVIYSMIAMYVFFSPLGFAQAGGVNAITWLTLILVAGLTVIIVMLLEKRDRAKRSHLAREA</sequence>
<evidence type="ECO:0000256" key="5">
    <source>
        <dbReference type="ARBA" id="ARBA00023136"/>
    </source>
</evidence>
<dbReference type="PANTHER" id="PTHR11819">
    <property type="entry name" value="SOLUTE CARRIER FAMILY 5"/>
    <property type="match status" value="1"/>
</dbReference>
<evidence type="ECO:0000256" key="1">
    <source>
        <dbReference type="ARBA" id="ARBA00004141"/>
    </source>
</evidence>
<comment type="similarity">
    <text evidence="2 6">Belongs to the sodium:solute symporter (SSF) (TC 2.A.21) family.</text>
</comment>
<keyword evidence="3 7" id="KW-0812">Transmembrane</keyword>
<dbReference type="RefSeq" id="WP_167695363.1">
    <property type="nucleotide sequence ID" value="NZ_CP118181.1"/>
</dbReference>
<dbReference type="PANTHER" id="PTHR11819:SF195">
    <property type="entry name" value="SODIUM_GLUCOSE COTRANSPORTER 4"/>
    <property type="match status" value="1"/>
</dbReference>
<feature type="transmembrane region" description="Helical" evidence="7">
    <location>
        <begin position="242"/>
        <end position="260"/>
    </location>
</feature>
<reference evidence="8" key="1">
    <citation type="submission" date="2020-03" db="EMBL/GenBank/DDBJ databases">
        <title>Spirochaetal bacteria isolated from arthropods constitute a novel genus Entomospira genus novum within the order Spirochaetales.</title>
        <authorList>
            <person name="Grana-Miraglia L."/>
            <person name="Sikutova S."/>
            <person name="Fingerle V."/>
            <person name="Sing A."/>
            <person name="Castillo-Ramirez S."/>
            <person name="Margos G."/>
            <person name="Rudolf I."/>
        </authorList>
    </citation>
    <scope>NUCLEOTIDE SEQUENCE</scope>
    <source>
        <strain evidence="8">BR149</strain>
    </source>
</reference>
<feature type="transmembrane region" description="Helical" evidence="7">
    <location>
        <begin position="34"/>
        <end position="56"/>
    </location>
</feature>
<keyword evidence="5 7" id="KW-0472">Membrane</keyword>
<evidence type="ECO:0000256" key="3">
    <source>
        <dbReference type="ARBA" id="ARBA00022692"/>
    </source>
</evidence>
<dbReference type="GO" id="GO:0005412">
    <property type="term" value="F:D-glucose:sodium symporter activity"/>
    <property type="evidence" value="ECO:0007669"/>
    <property type="project" value="TreeGrafter"/>
</dbReference>
<dbReference type="Gene3D" id="1.20.1730.10">
    <property type="entry name" value="Sodium/glucose cotransporter"/>
    <property type="match status" value="1"/>
</dbReference>
<dbReference type="PROSITE" id="PS50283">
    <property type="entry name" value="NA_SOLUT_SYMP_3"/>
    <property type="match status" value="1"/>
</dbReference>
<evidence type="ECO:0000256" key="7">
    <source>
        <dbReference type="SAM" id="Phobius"/>
    </source>
</evidence>
<dbReference type="NCBIfam" id="NF007790">
    <property type="entry name" value="PRK10484.1"/>
    <property type="match status" value="1"/>
</dbReference>
<feature type="transmembrane region" description="Helical" evidence="7">
    <location>
        <begin position="281"/>
        <end position="307"/>
    </location>
</feature>
<feature type="transmembrane region" description="Helical" evidence="7">
    <location>
        <begin position="162"/>
        <end position="180"/>
    </location>
</feature>
<feature type="transmembrane region" description="Helical" evidence="7">
    <location>
        <begin position="461"/>
        <end position="483"/>
    </location>
</feature>
<feature type="transmembrane region" description="Helical" evidence="7">
    <location>
        <begin position="119"/>
        <end position="142"/>
    </location>
</feature>
<keyword evidence="9" id="KW-1185">Reference proteome</keyword>
<dbReference type="NCBIfam" id="TIGR00813">
    <property type="entry name" value="sss"/>
    <property type="match status" value="1"/>
</dbReference>
<feature type="transmembrane region" description="Helical" evidence="7">
    <location>
        <begin position="536"/>
        <end position="556"/>
    </location>
</feature>
<gene>
    <name evidence="8" type="ORF">HCT48_03450</name>
</gene>
<evidence type="ECO:0000256" key="6">
    <source>
        <dbReference type="RuleBase" id="RU362091"/>
    </source>
</evidence>
<evidence type="ECO:0000256" key="4">
    <source>
        <dbReference type="ARBA" id="ARBA00022989"/>
    </source>
</evidence>
<feature type="transmembrane region" description="Helical" evidence="7">
    <location>
        <begin position="76"/>
        <end position="98"/>
    </location>
</feature>
<feature type="transmembrane region" description="Helical" evidence="7">
    <location>
        <begin position="6"/>
        <end position="22"/>
    </location>
</feature>
<comment type="caution">
    <text evidence="8">The sequence shown here is derived from an EMBL/GenBank/DDBJ whole genome shotgun (WGS) entry which is preliminary data.</text>
</comment>
<dbReference type="InterPro" id="IPR001734">
    <property type="entry name" value="Na/solute_symporter"/>
</dbReference>
<proteinExistence type="inferred from homology"/>
<accession>A0A968GHW2</accession>
<feature type="transmembrane region" description="Helical" evidence="7">
    <location>
        <begin position="411"/>
        <end position="428"/>
    </location>
</feature>
<dbReference type="GO" id="GO:0005886">
    <property type="term" value="C:plasma membrane"/>
    <property type="evidence" value="ECO:0007669"/>
    <property type="project" value="TreeGrafter"/>
</dbReference>
<organism evidence="8 9">
    <name type="scientific">Entomospira culicis</name>
    <dbReference type="NCBI Taxonomy" id="2719989"/>
    <lineage>
        <taxon>Bacteria</taxon>
        <taxon>Pseudomonadati</taxon>
        <taxon>Spirochaetota</taxon>
        <taxon>Spirochaetia</taxon>
        <taxon>Spirochaetales</taxon>
        <taxon>Spirochaetaceae</taxon>
        <taxon>Entomospira</taxon>
    </lineage>
</organism>
<dbReference type="Proteomes" id="UP000778951">
    <property type="component" value="Unassembled WGS sequence"/>
</dbReference>
<evidence type="ECO:0000313" key="9">
    <source>
        <dbReference type="Proteomes" id="UP000778951"/>
    </source>
</evidence>
<evidence type="ECO:0000313" key="8">
    <source>
        <dbReference type="EMBL" id="NIZ69269.1"/>
    </source>
</evidence>
<dbReference type="InterPro" id="IPR038377">
    <property type="entry name" value="Na/Glc_symporter_sf"/>
</dbReference>
<name>A0A968GHW2_9SPIO</name>
<keyword evidence="4 7" id="KW-1133">Transmembrane helix</keyword>